<dbReference type="RefSeq" id="WP_349352264.1">
    <property type="nucleotide sequence ID" value="NZ_CP157804.1"/>
</dbReference>
<gene>
    <name evidence="1" type="ORF">ABNE31_02585</name>
</gene>
<evidence type="ECO:0000313" key="1">
    <source>
        <dbReference type="EMBL" id="XBQ23813.1"/>
    </source>
</evidence>
<dbReference type="Gene3D" id="3.30.2310.20">
    <property type="entry name" value="RelE-like"/>
    <property type="match status" value="1"/>
</dbReference>
<proteinExistence type="predicted"/>
<dbReference type="InterPro" id="IPR035093">
    <property type="entry name" value="RelE/ParE_toxin_dom_sf"/>
</dbReference>
<sequence>MKITFDDKKLEKLANDFKKCQKQMGPIRAKLYNKRLGDLHNALTLEDVRYLPGHYHELTGDRKGQWACDLDQPYRLVFEPHEQPIPTDEDGKYIWLEIKGVEIIEITNYHGK</sequence>
<accession>A0AAU7MZ27</accession>
<dbReference type="EMBL" id="CP157804">
    <property type="protein sequence ID" value="XBQ23813.1"/>
    <property type="molecule type" value="Genomic_DNA"/>
</dbReference>
<name>A0AAU7MZ27_9FLAO</name>
<dbReference type="SUPFAM" id="SSF143011">
    <property type="entry name" value="RelE-like"/>
    <property type="match status" value="1"/>
</dbReference>
<reference evidence="1" key="1">
    <citation type="submission" date="2024-05" db="EMBL/GenBank/DDBJ databases">
        <title>Draft Genome Sequences of Flagellimonas sp. MMG031 and Marinobacter sp. MMG032 Isolated from the dinoflagellate Symbiodinium pilosum.</title>
        <authorList>
            <person name="Shikuma N.J."/>
            <person name="Farrell M.V."/>
        </authorList>
    </citation>
    <scope>NUCLEOTIDE SEQUENCE</scope>
    <source>
        <strain evidence="1">MMG031</strain>
    </source>
</reference>
<dbReference type="AlphaFoldDB" id="A0AAU7MZ27"/>
<dbReference type="KEGG" id="fld:ABNE31_02585"/>
<organism evidence="1">
    <name type="scientific">Flagellimonas sp. MMG031</name>
    <dbReference type="NCBI Taxonomy" id="3158549"/>
    <lineage>
        <taxon>Bacteria</taxon>
        <taxon>Pseudomonadati</taxon>
        <taxon>Bacteroidota</taxon>
        <taxon>Flavobacteriia</taxon>
        <taxon>Flavobacteriales</taxon>
        <taxon>Flavobacteriaceae</taxon>
        <taxon>Flagellimonas</taxon>
    </lineage>
</organism>
<protein>
    <submittedName>
        <fullName evidence="1">Killer suppression protein HigA</fullName>
    </submittedName>
</protein>